<keyword evidence="2" id="KW-0378">Hydrolase</keyword>
<accession>A0A5C5YPF6</accession>
<dbReference type="AlphaFoldDB" id="A0A5C5YPF6"/>
<dbReference type="EC" id="3.3.2.1" evidence="2"/>
<dbReference type="OrthoDB" id="9789777at2"/>
<dbReference type="PANTHER" id="PTHR14119:SF3">
    <property type="entry name" value="ISOCHORISMATASE DOMAIN-CONTAINING PROTEIN 2"/>
    <property type="match status" value="1"/>
</dbReference>
<dbReference type="SUPFAM" id="SSF52499">
    <property type="entry name" value="Isochorismatase-like hydrolases"/>
    <property type="match status" value="1"/>
</dbReference>
<sequence length="189" mass="20638">MPHVQSPLRLSADRSALLVVDLQEKLVPVIPSGEAVVKQTERLIDAADRLDVPFAATVQYPQGLGNLVPPIANRVPEPEEKTAFSAAVCRQAIDSWANQGRDQIVIVGIETHVCVLQTVLDLIAEGFRVYVVAEAVASRHGRDHETAIGRMVICGATVLTAESVMFEWLGTSKHPEFKAISQLVKKQRL</sequence>
<dbReference type="InterPro" id="IPR036380">
    <property type="entry name" value="Isochorismatase-like_sf"/>
</dbReference>
<dbReference type="InterPro" id="IPR050993">
    <property type="entry name" value="Isochorismatase_domain"/>
</dbReference>
<dbReference type="InterPro" id="IPR000868">
    <property type="entry name" value="Isochorismatase-like_dom"/>
</dbReference>
<dbReference type="GO" id="GO:0008908">
    <property type="term" value="F:isochorismatase activity"/>
    <property type="evidence" value="ECO:0007669"/>
    <property type="project" value="UniProtKB-EC"/>
</dbReference>
<keyword evidence="3" id="KW-1185">Reference proteome</keyword>
<dbReference type="Pfam" id="PF00857">
    <property type="entry name" value="Isochorismatase"/>
    <property type="match status" value="1"/>
</dbReference>
<dbReference type="PANTHER" id="PTHR14119">
    <property type="entry name" value="HYDROLASE"/>
    <property type="match status" value="1"/>
</dbReference>
<protein>
    <submittedName>
        <fullName evidence="2">Vibriobactin-specific isochorismatase</fullName>
        <ecNumber evidence="2">3.3.2.1</ecNumber>
    </submittedName>
</protein>
<comment type="caution">
    <text evidence="2">The sequence shown here is derived from an EMBL/GenBank/DDBJ whole genome shotgun (WGS) entry which is preliminary data.</text>
</comment>
<dbReference type="RefSeq" id="WP_146404357.1">
    <property type="nucleotide sequence ID" value="NZ_SJPJ01000002.1"/>
</dbReference>
<feature type="domain" description="Isochorismatase-like" evidence="1">
    <location>
        <begin position="15"/>
        <end position="162"/>
    </location>
</feature>
<dbReference type="Gene3D" id="3.40.50.850">
    <property type="entry name" value="Isochorismatase-like"/>
    <property type="match status" value="1"/>
</dbReference>
<dbReference type="EMBL" id="SJPJ01000002">
    <property type="protein sequence ID" value="TWT76620.1"/>
    <property type="molecule type" value="Genomic_DNA"/>
</dbReference>
<evidence type="ECO:0000313" key="2">
    <source>
        <dbReference type="EMBL" id="TWT76620.1"/>
    </source>
</evidence>
<gene>
    <name evidence="2" type="primary">vibB</name>
    <name evidence="2" type="ORF">CA13_71170</name>
</gene>
<proteinExistence type="predicted"/>
<organism evidence="2 3">
    <name type="scientific">Novipirellula herctigrandis</name>
    <dbReference type="NCBI Taxonomy" id="2527986"/>
    <lineage>
        <taxon>Bacteria</taxon>
        <taxon>Pseudomonadati</taxon>
        <taxon>Planctomycetota</taxon>
        <taxon>Planctomycetia</taxon>
        <taxon>Pirellulales</taxon>
        <taxon>Pirellulaceae</taxon>
        <taxon>Novipirellula</taxon>
    </lineage>
</organism>
<name>A0A5C5YPF6_9BACT</name>
<dbReference type="Proteomes" id="UP000315010">
    <property type="component" value="Unassembled WGS sequence"/>
</dbReference>
<reference evidence="2 3" key="1">
    <citation type="submission" date="2019-02" db="EMBL/GenBank/DDBJ databases">
        <title>Deep-cultivation of Planctomycetes and their phenomic and genomic characterization uncovers novel biology.</title>
        <authorList>
            <person name="Wiegand S."/>
            <person name="Jogler M."/>
            <person name="Boedeker C."/>
            <person name="Pinto D."/>
            <person name="Vollmers J."/>
            <person name="Rivas-Marin E."/>
            <person name="Kohn T."/>
            <person name="Peeters S.H."/>
            <person name="Heuer A."/>
            <person name="Rast P."/>
            <person name="Oberbeckmann S."/>
            <person name="Bunk B."/>
            <person name="Jeske O."/>
            <person name="Meyerdierks A."/>
            <person name="Storesund J.E."/>
            <person name="Kallscheuer N."/>
            <person name="Luecker S."/>
            <person name="Lage O.M."/>
            <person name="Pohl T."/>
            <person name="Merkel B.J."/>
            <person name="Hornburger P."/>
            <person name="Mueller R.-W."/>
            <person name="Bruemmer F."/>
            <person name="Labrenz M."/>
            <person name="Spormann A.M."/>
            <person name="Op Den Camp H."/>
            <person name="Overmann J."/>
            <person name="Amann R."/>
            <person name="Jetten M.S.M."/>
            <person name="Mascher T."/>
            <person name="Medema M.H."/>
            <person name="Devos D.P."/>
            <person name="Kaster A.-K."/>
            <person name="Ovreas L."/>
            <person name="Rohde M."/>
            <person name="Galperin M.Y."/>
            <person name="Jogler C."/>
        </authorList>
    </citation>
    <scope>NUCLEOTIDE SEQUENCE [LARGE SCALE GENOMIC DNA]</scope>
    <source>
        <strain evidence="2 3">CA13</strain>
    </source>
</reference>
<evidence type="ECO:0000259" key="1">
    <source>
        <dbReference type="Pfam" id="PF00857"/>
    </source>
</evidence>
<evidence type="ECO:0000313" key="3">
    <source>
        <dbReference type="Proteomes" id="UP000315010"/>
    </source>
</evidence>